<protein>
    <submittedName>
        <fullName evidence="2">Uncharacterized protein</fullName>
    </submittedName>
</protein>
<sequence length="237" mass="27005">MSQLRNPLKNHQLRPKENHQPRHNPNHQPRPNLIHQPISSYLNPSPCQPNPLLLTSNLNPNPNSLQPTLPRPITHHLNLQPNPNPRPNPHHLKSQPLSLQTSPNPDPLQLILPRANLLSDHMLDHSSSDSYDSVKDNLYRPDPFKSSSDSDIDVENSDEEVDWLQVLRNNEGSHYDAYNPMHDDSDGNGSWQSKELKISPDSKDELTEEESDDIFIIFSQGARFGQLMLQVGMKFNT</sequence>
<organism evidence="2 3">
    <name type="scientific">Arachis hypogaea</name>
    <name type="common">Peanut</name>
    <dbReference type="NCBI Taxonomy" id="3818"/>
    <lineage>
        <taxon>Eukaryota</taxon>
        <taxon>Viridiplantae</taxon>
        <taxon>Streptophyta</taxon>
        <taxon>Embryophyta</taxon>
        <taxon>Tracheophyta</taxon>
        <taxon>Spermatophyta</taxon>
        <taxon>Magnoliopsida</taxon>
        <taxon>eudicotyledons</taxon>
        <taxon>Gunneridae</taxon>
        <taxon>Pentapetalae</taxon>
        <taxon>rosids</taxon>
        <taxon>fabids</taxon>
        <taxon>Fabales</taxon>
        <taxon>Fabaceae</taxon>
        <taxon>Papilionoideae</taxon>
        <taxon>50 kb inversion clade</taxon>
        <taxon>dalbergioids sensu lato</taxon>
        <taxon>Dalbergieae</taxon>
        <taxon>Pterocarpus clade</taxon>
        <taxon>Arachis</taxon>
    </lineage>
</organism>
<reference evidence="2 3" key="1">
    <citation type="submission" date="2019-01" db="EMBL/GenBank/DDBJ databases">
        <title>Sequencing of cultivated peanut Arachis hypogaea provides insights into genome evolution and oil improvement.</title>
        <authorList>
            <person name="Chen X."/>
        </authorList>
    </citation>
    <scope>NUCLEOTIDE SEQUENCE [LARGE SCALE GENOMIC DNA]</scope>
    <source>
        <strain evidence="3">cv. Fuhuasheng</strain>
        <tissue evidence="2">Leaves</tissue>
    </source>
</reference>
<evidence type="ECO:0000313" key="2">
    <source>
        <dbReference type="EMBL" id="RYQ83006.1"/>
    </source>
</evidence>
<dbReference type="AlphaFoldDB" id="A0A444WZX7"/>
<keyword evidence="3" id="KW-1185">Reference proteome</keyword>
<comment type="caution">
    <text evidence="2">The sequence shown here is derived from an EMBL/GenBank/DDBJ whole genome shotgun (WGS) entry which is preliminary data.</text>
</comment>
<feature type="compositionally biased region" description="Basic and acidic residues" evidence="1">
    <location>
        <begin position="194"/>
        <end position="205"/>
    </location>
</feature>
<feature type="region of interest" description="Disordered" evidence="1">
    <location>
        <begin position="1"/>
        <end position="109"/>
    </location>
</feature>
<feature type="region of interest" description="Disordered" evidence="1">
    <location>
        <begin position="174"/>
        <end position="205"/>
    </location>
</feature>
<gene>
    <name evidence="2" type="ORF">Ahy_B10g101616</name>
</gene>
<feature type="compositionally biased region" description="Low complexity" evidence="1">
    <location>
        <begin position="50"/>
        <end position="68"/>
    </location>
</feature>
<evidence type="ECO:0000256" key="1">
    <source>
        <dbReference type="SAM" id="MobiDB-lite"/>
    </source>
</evidence>
<name>A0A444WZX7_ARAHY</name>
<proteinExistence type="predicted"/>
<accession>A0A444WZX7</accession>
<dbReference type="Proteomes" id="UP000289738">
    <property type="component" value="Chromosome B10"/>
</dbReference>
<evidence type="ECO:0000313" key="3">
    <source>
        <dbReference type="Proteomes" id="UP000289738"/>
    </source>
</evidence>
<dbReference type="EMBL" id="SDMP01000020">
    <property type="protein sequence ID" value="RYQ83006.1"/>
    <property type="molecule type" value="Genomic_DNA"/>
</dbReference>